<dbReference type="Proteomes" id="UP001479436">
    <property type="component" value="Unassembled WGS sequence"/>
</dbReference>
<name>A0ABR2W9Z3_9FUNG</name>
<gene>
    <name evidence="1" type="ORF">K7432_001257</name>
</gene>
<evidence type="ECO:0000313" key="2">
    <source>
        <dbReference type="Proteomes" id="UP001479436"/>
    </source>
</evidence>
<organism evidence="1 2">
    <name type="scientific">Basidiobolus ranarum</name>
    <dbReference type="NCBI Taxonomy" id="34480"/>
    <lineage>
        <taxon>Eukaryota</taxon>
        <taxon>Fungi</taxon>
        <taxon>Fungi incertae sedis</taxon>
        <taxon>Zoopagomycota</taxon>
        <taxon>Entomophthoromycotina</taxon>
        <taxon>Basidiobolomycetes</taxon>
        <taxon>Basidiobolales</taxon>
        <taxon>Basidiobolaceae</taxon>
        <taxon>Basidiobolus</taxon>
    </lineage>
</organism>
<evidence type="ECO:0000313" key="1">
    <source>
        <dbReference type="EMBL" id="KAK9728202.1"/>
    </source>
</evidence>
<dbReference type="EMBL" id="JASJQH010006902">
    <property type="protein sequence ID" value="KAK9728202.1"/>
    <property type="molecule type" value="Genomic_DNA"/>
</dbReference>
<proteinExistence type="predicted"/>
<keyword evidence="2" id="KW-1185">Reference proteome</keyword>
<sequence>MNDSDFSTFAKISTSHLMGQNKRDFILGEGNKCLEPKEANFSIKSIFPEHSASDIIRIANLARKERNGAIYDEGKVKLKGEDCGKVIEESRYDPETEQEEILKNEYLKLLGCAREDLGSILNMTSPLKQLLRGEKEGGVTSEEYEKMRKLRKGESEMVGGARKKQSWPVLKLQQQELACYLIKSLHETEEVNPKWLELAKFPEQVEEQDYIDMLNGIASLALDPTSDTEKRYLVDTDYHPQHAETWCEKCQVGSSRMKQNSRLDVIEFEKTEFAELNKPSKCPGCNGALTIRKIGAGVWNWDRCRPATLSVTSALLKMWDKHANEQEGGQQVVAIGNHLAAEFIYYSRVIAQLIASKHMPLNGRPTSLIESARWPVKWGILPDDLQQILSDAEGATSRYCTDDCGICISRRSDSWGDIAINMGRADLYGRLHPFADEESVWWIGDCMIMASYLDTLGKLKGNAASKALKYVAHTLANQTNMATMGTANLAVLTRTLLNTETYFARRQMWDRPPKVFKQDEGIAVELEVPLGDAVFARLYEGMTLPYNELFSISTGCMECVDWVRFGGTLSIVAHDAMDFTNDILSGENMNIFRMVASKGFAVLKAFAIGVNEIIRVLTSVDVVHKKCSGVIRASIGASLSWYFCCCRYRLGECCAVVMPATEGWAGGRGEVALACRILQVPSRIEKTLCDLVETNLVVKDVENWCCPEPVKMDDMTTDRIKRMIAGELDAKEAYECIALNYGWHCSRSVHANYDAGECSSCTFSQLCAQEMLKCGTLTRFVEFGALYGSYNCFSEKDK</sequence>
<comment type="caution">
    <text evidence="1">The sequence shown here is derived from an EMBL/GenBank/DDBJ whole genome shotgun (WGS) entry which is preliminary data.</text>
</comment>
<protein>
    <submittedName>
        <fullName evidence="1">Uncharacterized protein</fullName>
    </submittedName>
</protein>
<accession>A0ABR2W9Z3</accession>
<reference evidence="1 2" key="1">
    <citation type="submission" date="2023-04" db="EMBL/GenBank/DDBJ databases">
        <title>Genome of Basidiobolus ranarum AG-B5.</title>
        <authorList>
            <person name="Stajich J.E."/>
            <person name="Carter-House D."/>
            <person name="Gryganskyi A."/>
        </authorList>
    </citation>
    <scope>NUCLEOTIDE SEQUENCE [LARGE SCALE GENOMIC DNA]</scope>
    <source>
        <strain evidence="1 2">AG-B5</strain>
    </source>
</reference>